<sequence length="161" mass="18366">MLVSLSACLILSTDPSHLCILTWLIGWQLAVTLLLLVYTIHAASSRSRAWIENVILLRSERAPVRPIVSYGARLYPAAQILTRCWVLLRSQVLDAKEDDILYDQSSWAQDFSTVNFLLLPCSHGFQELYSQAIMFRLDPRWNIQSDNTASTVKVYTRSNYS</sequence>
<keyword evidence="3" id="KW-1185">Reference proteome</keyword>
<keyword evidence="1" id="KW-0812">Transmembrane</keyword>
<feature type="non-terminal residue" evidence="2">
    <location>
        <position position="161"/>
    </location>
</feature>
<reference evidence="2 3" key="1">
    <citation type="journal article" date="2019" name="Nat. Ecol. Evol.">
        <title>Megaphylogeny resolves global patterns of mushroom evolution.</title>
        <authorList>
            <person name="Varga T."/>
            <person name="Krizsan K."/>
            <person name="Foldi C."/>
            <person name="Dima B."/>
            <person name="Sanchez-Garcia M."/>
            <person name="Sanchez-Ramirez S."/>
            <person name="Szollosi G.J."/>
            <person name="Szarkandi J.G."/>
            <person name="Papp V."/>
            <person name="Albert L."/>
            <person name="Andreopoulos W."/>
            <person name="Angelini C."/>
            <person name="Antonin V."/>
            <person name="Barry K.W."/>
            <person name="Bougher N.L."/>
            <person name="Buchanan P."/>
            <person name="Buyck B."/>
            <person name="Bense V."/>
            <person name="Catcheside P."/>
            <person name="Chovatia M."/>
            <person name="Cooper J."/>
            <person name="Damon W."/>
            <person name="Desjardin D."/>
            <person name="Finy P."/>
            <person name="Geml J."/>
            <person name="Haridas S."/>
            <person name="Hughes K."/>
            <person name="Justo A."/>
            <person name="Karasinski D."/>
            <person name="Kautmanova I."/>
            <person name="Kiss B."/>
            <person name="Kocsube S."/>
            <person name="Kotiranta H."/>
            <person name="LaButti K.M."/>
            <person name="Lechner B.E."/>
            <person name="Liimatainen K."/>
            <person name="Lipzen A."/>
            <person name="Lukacs Z."/>
            <person name="Mihaltcheva S."/>
            <person name="Morgado L.N."/>
            <person name="Niskanen T."/>
            <person name="Noordeloos M.E."/>
            <person name="Ohm R.A."/>
            <person name="Ortiz-Santana B."/>
            <person name="Ovrebo C."/>
            <person name="Racz N."/>
            <person name="Riley R."/>
            <person name="Savchenko A."/>
            <person name="Shiryaev A."/>
            <person name="Soop K."/>
            <person name="Spirin V."/>
            <person name="Szebenyi C."/>
            <person name="Tomsovsky M."/>
            <person name="Tulloss R.E."/>
            <person name="Uehling J."/>
            <person name="Grigoriev I.V."/>
            <person name="Vagvolgyi C."/>
            <person name="Papp T."/>
            <person name="Martin F.M."/>
            <person name="Miettinen O."/>
            <person name="Hibbett D.S."/>
            <person name="Nagy L.G."/>
        </authorList>
    </citation>
    <scope>NUCLEOTIDE SEQUENCE [LARGE SCALE GENOMIC DNA]</scope>
    <source>
        <strain evidence="2 3">CBS 166.37</strain>
    </source>
</reference>
<feature type="transmembrane region" description="Helical" evidence="1">
    <location>
        <begin position="25"/>
        <end position="43"/>
    </location>
</feature>
<keyword evidence="1" id="KW-0472">Membrane</keyword>
<dbReference type="EMBL" id="ML213591">
    <property type="protein sequence ID" value="TFK43283.1"/>
    <property type="molecule type" value="Genomic_DNA"/>
</dbReference>
<accession>A0A5C3MF74</accession>
<dbReference type="AlphaFoldDB" id="A0A5C3MF74"/>
<evidence type="ECO:0000313" key="3">
    <source>
        <dbReference type="Proteomes" id="UP000308652"/>
    </source>
</evidence>
<evidence type="ECO:0000256" key="1">
    <source>
        <dbReference type="SAM" id="Phobius"/>
    </source>
</evidence>
<dbReference type="Proteomes" id="UP000308652">
    <property type="component" value="Unassembled WGS sequence"/>
</dbReference>
<protein>
    <submittedName>
        <fullName evidence="2">Uncharacterized protein</fullName>
    </submittedName>
</protein>
<proteinExistence type="predicted"/>
<organism evidence="2 3">
    <name type="scientific">Crucibulum laeve</name>
    <dbReference type="NCBI Taxonomy" id="68775"/>
    <lineage>
        <taxon>Eukaryota</taxon>
        <taxon>Fungi</taxon>
        <taxon>Dikarya</taxon>
        <taxon>Basidiomycota</taxon>
        <taxon>Agaricomycotina</taxon>
        <taxon>Agaricomycetes</taxon>
        <taxon>Agaricomycetidae</taxon>
        <taxon>Agaricales</taxon>
        <taxon>Agaricineae</taxon>
        <taxon>Nidulariaceae</taxon>
        <taxon>Crucibulum</taxon>
    </lineage>
</organism>
<keyword evidence="1" id="KW-1133">Transmembrane helix</keyword>
<gene>
    <name evidence="2" type="ORF">BDQ12DRAFT_674700</name>
</gene>
<evidence type="ECO:0000313" key="2">
    <source>
        <dbReference type="EMBL" id="TFK43283.1"/>
    </source>
</evidence>
<name>A0A5C3MF74_9AGAR</name>